<dbReference type="InterPro" id="IPR032876">
    <property type="entry name" value="J_dom"/>
</dbReference>
<protein>
    <submittedName>
        <fullName evidence="4">Uncharacterized protein</fullName>
    </submittedName>
</protein>
<dbReference type="Pfam" id="PF13550">
    <property type="entry name" value="Phage-tail_3"/>
    <property type="match status" value="1"/>
</dbReference>
<dbReference type="KEGG" id="eli:ELI_13960"/>
<keyword evidence="5" id="KW-1185">Reference proteome</keyword>
<evidence type="ECO:0000256" key="1">
    <source>
        <dbReference type="SAM" id="MobiDB-lite"/>
    </source>
</evidence>
<accession>Q2N607</accession>
<evidence type="ECO:0000313" key="5">
    <source>
        <dbReference type="Proteomes" id="UP000008808"/>
    </source>
</evidence>
<name>Q2N607_ERYLH</name>
<dbReference type="STRING" id="314225.ELI_13960"/>
<sequence length="725" mass="76124">MATLLLSAVGTLVGGPLGGAIGALAGRQIDAQVIGSPTREGPRLKELAVSTSSYGTPIPRIHGTMRVPGTIIWATDLVETRETEGGGKGKPKTTTYSYSASFAIAVSSRAIDGIGRIWADGNLLRGRAGDLKTGGTLRVHTGRGDQPLDPLIASDRMACPAFRHCAYVVFEDLDLTDFGNRIPALSFEVFAGASEVGLADLAAGTEMEEAGPRLPGLRGFAVDGGPLARSLEAIGAVFPLSCDAQGQGLRFSDPDIVEADRTLPETARAWEESDFGQLHGRQSDRSTGEPSLPHAVRYYDPARDYQPGIQRAVGPTPAAGQRVVELPATLDAADAKSLSEKATQRARWRRDRLAWRLAELDPAIGPGSVVRVPGHAGDWLVGGWEWRERGVELELLRRRPGSARNGGDDAGDLRALPDRLPGPTVLDYFELPGDGVSQPNAARAFASVTATGRSSSVALFAQSQGQLTRVASAQRADSVQGQLAAPLTGSPALRIERSASLAVSVSTPDGAFDSASAEAIVRGANRILVGGEIIQFATASQAGEDSWMLSGLLRGRGGTEAAAARGHAAGTPVILLDDRLVDMQASGAPIPVDGDLAAIGPGDAEPVHAPLRNVGLTLRPLVPVHPRCTISGSDGLAACWMRRARGAWTWPEAVEVPLVEERESYRVGAGPVDTPVRSWSVDTNRFELAPASLSELLAIAAGEPLWVRQVGTHDLSPPLLLATLP</sequence>
<evidence type="ECO:0000313" key="4">
    <source>
        <dbReference type="EMBL" id="ABC64884.1"/>
    </source>
</evidence>
<evidence type="ECO:0000259" key="2">
    <source>
        <dbReference type="Pfam" id="PF13550"/>
    </source>
</evidence>
<reference evidence="5" key="1">
    <citation type="journal article" date="2009" name="J. Bacteriol.">
        <title>Complete genome sequence of Erythrobacter litoralis HTCC2594.</title>
        <authorList>
            <person name="Oh H.M."/>
            <person name="Giovannoni S.J."/>
            <person name="Ferriera S."/>
            <person name="Johnson J."/>
            <person name="Cho J.C."/>
        </authorList>
    </citation>
    <scope>NUCLEOTIDE SEQUENCE [LARGE SCALE GENOMIC DNA]</scope>
    <source>
        <strain evidence="5">HTCC2594</strain>
    </source>
</reference>
<dbReference type="Pfam" id="PF23666">
    <property type="entry name" value="Rcc01698_C"/>
    <property type="match status" value="1"/>
</dbReference>
<dbReference type="RefSeq" id="WP_011415706.1">
    <property type="nucleotide sequence ID" value="NC_007722.1"/>
</dbReference>
<dbReference type="HOGENOM" id="CLU_007148_2_0_5"/>
<dbReference type="AlphaFoldDB" id="Q2N607"/>
<dbReference type="OrthoDB" id="8445115at2"/>
<feature type="domain" description="Rcc01698-like C-terminal" evidence="3">
    <location>
        <begin position="479"/>
        <end position="573"/>
    </location>
</feature>
<evidence type="ECO:0000259" key="3">
    <source>
        <dbReference type="Pfam" id="PF23666"/>
    </source>
</evidence>
<organism evidence="4 5">
    <name type="scientific">Erythrobacter litoralis (strain HTCC2594)</name>
    <dbReference type="NCBI Taxonomy" id="314225"/>
    <lineage>
        <taxon>Bacteria</taxon>
        <taxon>Pseudomonadati</taxon>
        <taxon>Pseudomonadota</taxon>
        <taxon>Alphaproteobacteria</taxon>
        <taxon>Sphingomonadales</taxon>
        <taxon>Erythrobacteraceae</taxon>
        <taxon>Erythrobacter/Porphyrobacter group</taxon>
        <taxon>Erythrobacter</taxon>
    </lineage>
</organism>
<dbReference type="Proteomes" id="UP000008808">
    <property type="component" value="Chromosome"/>
</dbReference>
<proteinExistence type="predicted"/>
<feature type="region of interest" description="Disordered" evidence="1">
    <location>
        <begin position="271"/>
        <end position="294"/>
    </location>
</feature>
<feature type="domain" description="Tip attachment protein J" evidence="2">
    <location>
        <begin position="229"/>
        <end position="386"/>
    </location>
</feature>
<gene>
    <name evidence="4" type="ordered locus">ELI_13960</name>
</gene>
<dbReference type="eggNOG" id="ENOG502Z84H">
    <property type="taxonomic scope" value="Bacteria"/>
</dbReference>
<dbReference type="EMBL" id="CP000157">
    <property type="protein sequence ID" value="ABC64884.1"/>
    <property type="molecule type" value="Genomic_DNA"/>
</dbReference>
<dbReference type="InterPro" id="IPR056490">
    <property type="entry name" value="Rcc01698_C"/>
</dbReference>